<evidence type="ECO:0000313" key="4">
    <source>
        <dbReference type="EMBL" id="CAF3905626.1"/>
    </source>
</evidence>
<proteinExistence type="predicted"/>
<dbReference type="Proteomes" id="UP000681722">
    <property type="component" value="Unassembled WGS sequence"/>
</dbReference>
<reference evidence="3" key="1">
    <citation type="submission" date="2021-02" db="EMBL/GenBank/DDBJ databases">
        <authorList>
            <person name="Nowell W R."/>
        </authorList>
    </citation>
    <scope>NUCLEOTIDE SEQUENCE</scope>
</reference>
<keyword evidence="1" id="KW-0472">Membrane</keyword>
<feature type="transmembrane region" description="Helical" evidence="1">
    <location>
        <begin position="88"/>
        <end position="111"/>
    </location>
</feature>
<dbReference type="InterPro" id="IPR040350">
    <property type="entry name" value="TMEM272"/>
</dbReference>
<keyword evidence="1" id="KW-0812">Transmembrane</keyword>
<accession>A0A815G1M7</accession>
<dbReference type="PANTHER" id="PTHR33444:SF2">
    <property type="entry name" value="MARVEL DOMAIN-CONTAINING PROTEIN"/>
    <property type="match status" value="1"/>
</dbReference>
<evidence type="ECO:0000313" key="3">
    <source>
        <dbReference type="EMBL" id="CAF1332805.1"/>
    </source>
</evidence>
<dbReference type="EMBL" id="CAJOBC010054319">
    <property type="protein sequence ID" value="CAF4187882.1"/>
    <property type="molecule type" value="Genomic_DNA"/>
</dbReference>
<feature type="transmembrane region" description="Helical" evidence="1">
    <location>
        <begin position="132"/>
        <end position="149"/>
    </location>
</feature>
<dbReference type="PANTHER" id="PTHR33444">
    <property type="entry name" value="SI:DKEY-19B23.12-RELATED"/>
    <property type="match status" value="1"/>
</dbReference>
<sequence length="206" mass="23637">MQEFLKVQAEDTETGQRNLLLNDRFCITLLPIDLPTRSHRNCLKCSLLFYNTLASIIFCSFDFMMLVLGMKYNHSKSDCPIQPYLVQWLILFGSVGVIICGSDILIGVCTIQNRPNINLCTYCLSLLKISCSLIRIILLILGAILVYSIRNQVQYDLTIAKETYCNRTLYEWTCALIIVQLFFWILSVIVQLCSQIFASGRRIEQI</sequence>
<feature type="transmembrane region" description="Helical" evidence="1">
    <location>
        <begin position="47"/>
        <end position="68"/>
    </location>
</feature>
<dbReference type="EMBL" id="CAJOBA010019845">
    <property type="protein sequence ID" value="CAF3905626.1"/>
    <property type="molecule type" value="Genomic_DNA"/>
</dbReference>
<evidence type="ECO:0000313" key="2">
    <source>
        <dbReference type="EMBL" id="CAF1126940.1"/>
    </source>
</evidence>
<keyword evidence="1" id="KW-1133">Transmembrane helix</keyword>
<evidence type="ECO:0000313" key="6">
    <source>
        <dbReference type="Proteomes" id="UP000663829"/>
    </source>
</evidence>
<organism evidence="3 6">
    <name type="scientific">Didymodactylos carnosus</name>
    <dbReference type="NCBI Taxonomy" id="1234261"/>
    <lineage>
        <taxon>Eukaryota</taxon>
        <taxon>Metazoa</taxon>
        <taxon>Spiralia</taxon>
        <taxon>Gnathifera</taxon>
        <taxon>Rotifera</taxon>
        <taxon>Eurotatoria</taxon>
        <taxon>Bdelloidea</taxon>
        <taxon>Philodinida</taxon>
        <taxon>Philodinidae</taxon>
        <taxon>Didymodactylos</taxon>
    </lineage>
</organism>
<keyword evidence="6" id="KW-1185">Reference proteome</keyword>
<dbReference type="Proteomes" id="UP000677228">
    <property type="component" value="Unassembled WGS sequence"/>
</dbReference>
<evidence type="ECO:0000313" key="5">
    <source>
        <dbReference type="EMBL" id="CAF4187882.1"/>
    </source>
</evidence>
<dbReference type="EMBL" id="CAJNOQ010014004">
    <property type="protein sequence ID" value="CAF1332805.1"/>
    <property type="molecule type" value="Genomic_DNA"/>
</dbReference>
<dbReference type="EMBL" id="CAJNOK010010872">
    <property type="protein sequence ID" value="CAF1126940.1"/>
    <property type="molecule type" value="Genomic_DNA"/>
</dbReference>
<name>A0A815G1M7_9BILA</name>
<dbReference type="Proteomes" id="UP000663829">
    <property type="component" value="Unassembled WGS sequence"/>
</dbReference>
<gene>
    <name evidence="3" type="ORF">GPM918_LOCUS30040</name>
    <name evidence="2" type="ORF">OVA965_LOCUS20457</name>
    <name evidence="5" type="ORF">SRO942_LOCUS30643</name>
    <name evidence="4" type="ORF">TMI583_LOCUS20834</name>
</gene>
<comment type="caution">
    <text evidence="3">The sequence shown here is derived from an EMBL/GenBank/DDBJ whole genome shotgun (WGS) entry which is preliminary data.</text>
</comment>
<feature type="transmembrane region" description="Helical" evidence="1">
    <location>
        <begin position="169"/>
        <end position="193"/>
    </location>
</feature>
<dbReference type="AlphaFoldDB" id="A0A815G1M7"/>
<evidence type="ECO:0000256" key="1">
    <source>
        <dbReference type="SAM" id="Phobius"/>
    </source>
</evidence>
<dbReference type="Proteomes" id="UP000682733">
    <property type="component" value="Unassembled WGS sequence"/>
</dbReference>
<protein>
    <submittedName>
        <fullName evidence="3">Uncharacterized protein</fullName>
    </submittedName>
</protein>